<dbReference type="FunFam" id="2.10.25.10:FF:000123">
    <property type="entry name" value="Crumbs homolog 1 (Drosophila)"/>
    <property type="match status" value="1"/>
</dbReference>
<keyword evidence="2" id="KW-0964">Secreted</keyword>
<feature type="domain" description="EGF-like" evidence="9">
    <location>
        <begin position="224"/>
        <end position="260"/>
    </location>
</feature>
<dbReference type="Pfam" id="PF00008">
    <property type="entry name" value="EGF"/>
    <property type="match status" value="5"/>
</dbReference>
<dbReference type="SMART" id="SM00179">
    <property type="entry name" value="EGF_CA"/>
    <property type="match status" value="5"/>
</dbReference>
<dbReference type="SUPFAM" id="SSF57184">
    <property type="entry name" value="Growth factor receptor domain"/>
    <property type="match status" value="1"/>
</dbReference>
<dbReference type="AlphaFoldDB" id="A0A1S3HVW1"/>
<feature type="disulfide bond" evidence="8">
    <location>
        <begin position="174"/>
        <end position="183"/>
    </location>
</feature>
<keyword evidence="11" id="KW-1185">Reference proteome</keyword>
<dbReference type="InterPro" id="IPR009030">
    <property type="entry name" value="Growth_fac_rcpt_cys_sf"/>
</dbReference>
<keyword evidence="5" id="KW-0677">Repeat</keyword>
<feature type="disulfide bond" evidence="8">
    <location>
        <begin position="212"/>
        <end position="221"/>
    </location>
</feature>
<dbReference type="PROSITE" id="PS50234">
    <property type="entry name" value="VWFA"/>
    <property type="match status" value="1"/>
</dbReference>
<evidence type="ECO:0000256" key="4">
    <source>
        <dbReference type="ARBA" id="ARBA00022729"/>
    </source>
</evidence>
<evidence type="ECO:0000256" key="3">
    <source>
        <dbReference type="ARBA" id="ARBA00022536"/>
    </source>
</evidence>
<dbReference type="PANTHER" id="PTHR12916:SF13">
    <property type="entry name" value="SUSHI, VON WILLEBRAND FACTOR TYPE A, EGF AND PENTRAXIN DOMAIN-CONTAINING PROTEIN 1-LIKE"/>
    <property type="match status" value="1"/>
</dbReference>
<dbReference type="STRING" id="7574.A0A1S3HVW1"/>
<dbReference type="InterPro" id="IPR001881">
    <property type="entry name" value="EGF-like_Ca-bd_dom"/>
</dbReference>
<dbReference type="PROSITE" id="PS01187">
    <property type="entry name" value="EGF_CA"/>
    <property type="match status" value="2"/>
</dbReference>
<dbReference type="PANTHER" id="PTHR12916">
    <property type="entry name" value="CYTOCHROME C OXIDASE POLYPEPTIDE VIC-2"/>
    <property type="match status" value="1"/>
</dbReference>
<dbReference type="Gene3D" id="2.10.25.10">
    <property type="entry name" value="Laminin"/>
    <property type="match status" value="5"/>
</dbReference>
<evidence type="ECO:0000256" key="6">
    <source>
        <dbReference type="ARBA" id="ARBA00023157"/>
    </source>
</evidence>
<dbReference type="PROSITE" id="PS00010">
    <property type="entry name" value="ASX_HYDROXYL"/>
    <property type="match status" value="5"/>
</dbReference>
<dbReference type="CDD" id="cd00054">
    <property type="entry name" value="EGF_CA"/>
    <property type="match status" value="5"/>
</dbReference>
<sequence>MEEIYADCPSFFHKPDNFAQLGGLFGKRQLAPVDSDILDLKIKLAQHALDLASKRHIECLKVTTTTRPSTTDIDECASQPCKNWATCKDGVNSYSCVCLSGYTGQTCATDIDECASQPCKNGATCYDGVNSYMCVCQPGYTGQTCTVDIDECASHPCKNGATCGDGVNSYSCVCPPGYTGQTCNIDIDECASQPCKNGATCKDGVNSYSCVCLSGYTGQTCAIEIDECASQPCKNGATCMDGVNFYSCVCLSGYTGQTCAKNCKLRVDVAFLVDESGTVGEAQFQKVLQFIHNMVNTSFNVSKDAVRVAMITFGTGYKVQFILRDTTNKTDVLNKIDAVAYQGGGTDTSLAIRLARVAFLNPLRPAGARKGIPQIAIVITDGLSDDPTETKKEAELAQKQGIEIFAIGIGNFTNYSELQAIASDPDDGHVYNVDDFTALMNIGDMVSRSICKGLHSASMLNEK</sequence>
<dbReference type="SMART" id="SM00327">
    <property type="entry name" value="VWA"/>
    <property type="match status" value="1"/>
</dbReference>
<dbReference type="InterPro" id="IPR036465">
    <property type="entry name" value="vWFA_dom_sf"/>
</dbReference>
<dbReference type="InterPro" id="IPR018097">
    <property type="entry name" value="EGF_Ca-bd_CS"/>
</dbReference>
<evidence type="ECO:0000256" key="2">
    <source>
        <dbReference type="ARBA" id="ARBA00022525"/>
    </source>
</evidence>
<evidence type="ECO:0000259" key="10">
    <source>
        <dbReference type="PROSITE" id="PS50234"/>
    </source>
</evidence>
<evidence type="ECO:0000313" key="12">
    <source>
        <dbReference type="RefSeq" id="XP_013390182.2"/>
    </source>
</evidence>
<keyword evidence="3 8" id="KW-0245">EGF-like domain</keyword>
<dbReference type="PROSITE" id="PS50026">
    <property type="entry name" value="EGF_3"/>
    <property type="match status" value="5"/>
</dbReference>
<dbReference type="GO" id="GO:0005112">
    <property type="term" value="F:Notch binding"/>
    <property type="evidence" value="ECO:0007669"/>
    <property type="project" value="TreeGrafter"/>
</dbReference>
<dbReference type="PRINTS" id="PR00453">
    <property type="entry name" value="VWFADOMAIN"/>
</dbReference>
<dbReference type="InterPro" id="IPR002035">
    <property type="entry name" value="VWF_A"/>
</dbReference>
<evidence type="ECO:0000256" key="8">
    <source>
        <dbReference type="PROSITE-ProRule" id="PRU00076"/>
    </source>
</evidence>
<name>A0A1S3HVW1_LINAN</name>
<feature type="domain" description="EGF-like" evidence="9">
    <location>
        <begin position="148"/>
        <end position="184"/>
    </location>
</feature>
<dbReference type="CDD" id="cd01472">
    <property type="entry name" value="vWA_collagen"/>
    <property type="match status" value="1"/>
</dbReference>
<dbReference type="PRINTS" id="PR00010">
    <property type="entry name" value="EGFBLOOD"/>
</dbReference>
<reference evidence="12" key="1">
    <citation type="submission" date="2025-08" db="UniProtKB">
        <authorList>
            <consortium name="RefSeq"/>
        </authorList>
    </citation>
    <scope>IDENTIFICATION</scope>
    <source>
        <tissue evidence="12">Gonads</tissue>
    </source>
</reference>
<dbReference type="FunFam" id="2.10.25.10:FF:000143">
    <property type="entry name" value="Protein crumbs 1"/>
    <property type="match status" value="1"/>
</dbReference>
<dbReference type="FunFam" id="3.40.50.410:FF:000004">
    <property type="entry name" value="collagen alpha-6(VI) chain"/>
    <property type="match status" value="1"/>
</dbReference>
<dbReference type="SMART" id="SM00181">
    <property type="entry name" value="EGF"/>
    <property type="match status" value="5"/>
</dbReference>
<dbReference type="InterPro" id="IPR000152">
    <property type="entry name" value="EGF-type_Asp/Asn_hydroxyl_site"/>
</dbReference>
<keyword evidence="6 8" id="KW-1015">Disulfide bond</keyword>
<feature type="domain" description="EGF-like" evidence="9">
    <location>
        <begin position="110"/>
        <end position="146"/>
    </location>
</feature>
<comment type="subcellular location">
    <subcellularLocation>
        <location evidence="1">Secreted</location>
    </subcellularLocation>
</comment>
<dbReference type="Gene3D" id="3.40.50.410">
    <property type="entry name" value="von Willebrand factor, type A domain"/>
    <property type="match status" value="1"/>
</dbReference>
<comment type="caution">
    <text evidence="8">Lacks conserved residue(s) required for the propagation of feature annotation.</text>
</comment>
<accession>A0A1S3HVW1</accession>
<dbReference type="GO" id="GO:0007219">
    <property type="term" value="P:Notch signaling pathway"/>
    <property type="evidence" value="ECO:0007669"/>
    <property type="project" value="TreeGrafter"/>
</dbReference>
<evidence type="ECO:0000313" key="11">
    <source>
        <dbReference type="Proteomes" id="UP000085678"/>
    </source>
</evidence>
<feature type="domain" description="EGF-like" evidence="9">
    <location>
        <begin position="72"/>
        <end position="108"/>
    </location>
</feature>
<evidence type="ECO:0000256" key="5">
    <source>
        <dbReference type="ARBA" id="ARBA00022737"/>
    </source>
</evidence>
<dbReference type="KEGG" id="lak:106158655"/>
<dbReference type="SUPFAM" id="SSF57196">
    <property type="entry name" value="EGF/Laminin"/>
    <property type="match status" value="1"/>
</dbReference>
<feature type="disulfide bond" evidence="8">
    <location>
        <begin position="136"/>
        <end position="145"/>
    </location>
</feature>
<organism evidence="11 12">
    <name type="scientific">Lingula anatina</name>
    <name type="common">Brachiopod</name>
    <name type="synonym">Lingula unguis</name>
    <dbReference type="NCBI Taxonomy" id="7574"/>
    <lineage>
        <taxon>Eukaryota</taxon>
        <taxon>Metazoa</taxon>
        <taxon>Spiralia</taxon>
        <taxon>Lophotrochozoa</taxon>
        <taxon>Brachiopoda</taxon>
        <taxon>Linguliformea</taxon>
        <taxon>Lingulata</taxon>
        <taxon>Lingulida</taxon>
        <taxon>Linguloidea</taxon>
        <taxon>Lingulidae</taxon>
        <taxon>Lingula</taxon>
    </lineage>
</organism>
<dbReference type="PROSITE" id="PS00022">
    <property type="entry name" value="EGF_1"/>
    <property type="match status" value="5"/>
</dbReference>
<feature type="disulfide bond" evidence="8">
    <location>
        <begin position="250"/>
        <end position="259"/>
    </location>
</feature>
<dbReference type="Pfam" id="PF00092">
    <property type="entry name" value="VWA"/>
    <property type="match status" value="1"/>
</dbReference>
<dbReference type="Proteomes" id="UP000085678">
    <property type="component" value="Unplaced"/>
</dbReference>
<evidence type="ECO:0000256" key="1">
    <source>
        <dbReference type="ARBA" id="ARBA00004613"/>
    </source>
</evidence>
<protein>
    <submittedName>
        <fullName evidence="12">Sushi, von Willebrand factor type A, EGF and pentraxin domain-containing protein 1-like</fullName>
    </submittedName>
</protein>
<dbReference type="SUPFAM" id="SSF53300">
    <property type="entry name" value="vWA-like"/>
    <property type="match status" value="1"/>
</dbReference>
<dbReference type="PROSITE" id="PS01186">
    <property type="entry name" value="EGF_2"/>
    <property type="match status" value="4"/>
</dbReference>
<dbReference type="GO" id="GO:0005576">
    <property type="term" value="C:extracellular region"/>
    <property type="evidence" value="ECO:0007669"/>
    <property type="project" value="UniProtKB-SubCell"/>
</dbReference>
<evidence type="ECO:0000256" key="7">
    <source>
        <dbReference type="ARBA" id="ARBA00023180"/>
    </source>
</evidence>
<proteinExistence type="predicted"/>
<dbReference type="GO" id="GO:0005509">
    <property type="term" value="F:calcium ion binding"/>
    <property type="evidence" value="ECO:0007669"/>
    <property type="project" value="InterPro"/>
</dbReference>
<keyword evidence="4" id="KW-0732">Signal</keyword>
<dbReference type="FunFam" id="2.10.25.10:FF:000004">
    <property type="entry name" value="Neurogenic locus notch 1"/>
    <property type="match status" value="3"/>
</dbReference>
<dbReference type="GeneID" id="106158655"/>
<feature type="domain" description="EGF-like" evidence="9">
    <location>
        <begin position="186"/>
        <end position="222"/>
    </location>
</feature>
<dbReference type="RefSeq" id="XP_013390182.2">
    <property type="nucleotide sequence ID" value="XM_013534728.2"/>
</dbReference>
<gene>
    <name evidence="12" type="primary">LOC106158655</name>
</gene>
<feature type="domain" description="VWFA" evidence="10">
    <location>
        <begin position="268"/>
        <end position="446"/>
    </location>
</feature>
<keyword evidence="7" id="KW-0325">Glycoprotein</keyword>
<dbReference type="OrthoDB" id="430340at2759"/>
<evidence type="ECO:0000259" key="9">
    <source>
        <dbReference type="PROSITE" id="PS50026"/>
    </source>
</evidence>
<feature type="disulfide bond" evidence="8">
    <location>
        <begin position="98"/>
        <end position="107"/>
    </location>
</feature>
<dbReference type="InterPro" id="IPR000742">
    <property type="entry name" value="EGF"/>
</dbReference>
<dbReference type="InParanoid" id="A0A1S3HVW1"/>